<evidence type="ECO:0000313" key="2">
    <source>
        <dbReference type="Proteomes" id="UP000191812"/>
    </source>
</evidence>
<evidence type="ECO:0000313" key="1">
    <source>
        <dbReference type="EMBL" id="CUX64484.1"/>
    </source>
</evidence>
<accession>A0ABM9VNA1</accession>
<organism evidence="1 2">
    <name type="scientific">Agrobacterium genomosp. 13 str. CFBP 6927</name>
    <dbReference type="NCBI Taxonomy" id="1183428"/>
    <lineage>
        <taxon>Bacteria</taxon>
        <taxon>Pseudomonadati</taxon>
        <taxon>Pseudomonadota</taxon>
        <taxon>Alphaproteobacteria</taxon>
        <taxon>Hyphomicrobiales</taxon>
        <taxon>Rhizobiaceae</taxon>
        <taxon>Rhizobium/Agrobacterium group</taxon>
        <taxon>Agrobacterium</taxon>
        <taxon>Agrobacterium tumefaciens complex</taxon>
    </lineage>
</organism>
<gene>
    <name evidence="1" type="ORF">AGR13a_Lc90176</name>
</gene>
<protein>
    <submittedName>
        <fullName evidence="1">Uncharacterized protein</fullName>
    </submittedName>
</protein>
<name>A0ABM9VNA1_9HYPH</name>
<dbReference type="EMBL" id="FBWH01000048">
    <property type="protein sequence ID" value="CUX64484.1"/>
    <property type="molecule type" value="Genomic_DNA"/>
</dbReference>
<reference evidence="1 2" key="1">
    <citation type="submission" date="2016-01" db="EMBL/GenBank/DDBJ databases">
        <authorList>
            <person name="Regsiter A."/>
            <person name="william w."/>
        </authorList>
    </citation>
    <scope>NUCLEOTIDE SEQUENCE [LARGE SCALE GENOMIC DNA]</scope>
    <source>
        <strain evidence="1 2">CFBP 6927</strain>
    </source>
</reference>
<comment type="caution">
    <text evidence="1">The sequence shown here is derived from an EMBL/GenBank/DDBJ whole genome shotgun (WGS) entry which is preliminary data.</text>
</comment>
<proteinExistence type="predicted"/>
<keyword evidence="2" id="KW-1185">Reference proteome</keyword>
<dbReference type="Proteomes" id="UP000191812">
    <property type="component" value="Unassembled WGS sequence"/>
</dbReference>
<sequence>MPRLTSRTPTLPNLMPGWSTGSADSSIAMNDTLKFGLFAQELSVWERAEGSIFCFMHTDENPDGSCRKCLSYTPLSSICSRVLDEISQD</sequence>